<organism evidence="6 7">
    <name type="scientific">Campylobacter curvus (strain 525.92)</name>
    <dbReference type="NCBI Taxonomy" id="360105"/>
    <lineage>
        <taxon>Bacteria</taxon>
        <taxon>Pseudomonadati</taxon>
        <taxon>Campylobacterota</taxon>
        <taxon>Epsilonproteobacteria</taxon>
        <taxon>Campylobacterales</taxon>
        <taxon>Campylobacteraceae</taxon>
        <taxon>Campylobacter</taxon>
    </lineage>
</organism>
<keyword evidence="7" id="KW-1185">Reference proteome</keyword>
<evidence type="ECO:0000313" key="7">
    <source>
        <dbReference type="Proteomes" id="UP000006380"/>
    </source>
</evidence>
<feature type="transmembrane region" description="Helical" evidence="5">
    <location>
        <begin position="12"/>
        <end position="37"/>
    </location>
</feature>
<evidence type="ECO:0000256" key="3">
    <source>
        <dbReference type="ARBA" id="ARBA00022989"/>
    </source>
</evidence>
<dbReference type="OrthoDB" id="5339118at2"/>
<evidence type="ECO:0000313" key="6">
    <source>
        <dbReference type="EMBL" id="EAT99627.1"/>
    </source>
</evidence>
<dbReference type="Proteomes" id="UP000006380">
    <property type="component" value="Chromosome"/>
</dbReference>
<dbReference type="Pfam" id="PF07264">
    <property type="entry name" value="EI24"/>
    <property type="match status" value="1"/>
</dbReference>
<keyword evidence="3 5" id="KW-1133">Transmembrane helix</keyword>
<protein>
    <submittedName>
        <fullName evidence="6">Membrane protein (EI24 domain)</fullName>
    </submittedName>
</protein>
<evidence type="ECO:0000256" key="2">
    <source>
        <dbReference type="ARBA" id="ARBA00022692"/>
    </source>
</evidence>
<gene>
    <name evidence="6" type="ORF">CCV52592_1649</name>
</gene>
<dbReference type="STRING" id="360105.CCV52592_1649"/>
<keyword evidence="2 5" id="KW-0812">Transmembrane</keyword>
<dbReference type="RefSeq" id="WP_011991852.1">
    <property type="nucleotide sequence ID" value="NC_009715.2"/>
</dbReference>
<feature type="transmembrane region" description="Helical" evidence="5">
    <location>
        <begin position="220"/>
        <end position="238"/>
    </location>
</feature>
<accession>A7GWP5</accession>
<evidence type="ECO:0000256" key="1">
    <source>
        <dbReference type="ARBA" id="ARBA00004141"/>
    </source>
</evidence>
<dbReference type="EMBL" id="CP000767">
    <property type="protein sequence ID" value="EAT99627.1"/>
    <property type="molecule type" value="Genomic_DNA"/>
</dbReference>
<keyword evidence="4 5" id="KW-0472">Membrane</keyword>
<dbReference type="AlphaFoldDB" id="A7GWP5"/>
<dbReference type="KEGG" id="ccv:CCV52592_1649"/>
<evidence type="ECO:0000256" key="4">
    <source>
        <dbReference type="ARBA" id="ARBA00023136"/>
    </source>
</evidence>
<feature type="transmembrane region" description="Helical" evidence="5">
    <location>
        <begin position="135"/>
        <end position="158"/>
    </location>
</feature>
<dbReference type="HOGENOM" id="CLU_091971_0_0_7"/>
<dbReference type="InterPro" id="IPR059112">
    <property type="entry name" value="CysZ/EI24"/>
</dbReference>
<evidence type="ECO:0000256" key="5">
    <source>
        <dbReference type="SAM" id="Phobius"/>
    </source>
</evidence>
<proteinExistence type="predicted"/>
<sequence length="246" mass="27914">MIELFRLSFRDFWTAKFISLSLLPLFLSAGLLTWLMFFGGGELFSALQEGASTGDYSFLSEDTPYLSFWLKILSFGATKWVISAFFYILSSFLVVIFSVVIALIVAGFMTPVVTKEINKRHYDIVRQSEISTARVLNLSLKVVLNFLGILLICLPLLLVPFLNLFIINLPFFYLYYKLLLIDVGSNTLDAPKFELLWLEGGGLSFTLACVAFYLVSLVPLAGLFLQLFFVIFLSHLLYQRQAVLKF</sequence>
<feature type="transmembrane region" description="Helical" evidence="5">
    <location>
        <begin position="84"/>
        <end position="114"/>
    </location>
</feature>
<comment type="subcellular location">
    <subcellularLocation>
        <location evidence="1">Membrane</location>
        <topology evidence="1">Multi-pass membrane protein</topology>
    </subcellularLocation>
</comment>
<name>A7GWP5_CAMC5</name>
<reference evidence="6" key="1">
    <citation type="submission" date="2016-07" db="EMBL/GenBank/DDBJ databases">
        <title>Comparative genomics of the Campylobacter concisus group.</title>
        <authorList>
            <person name="Miller W.G."/>
            <person name="Yee E."/>
            <person name="Chapman M.H."/>
            <person name="Huynh S."/>
            <person name="Bono J.L."/>
            <person name="On S.L.W."/>
            <person name="StLeger J."/>
            <person name="Foster G."/>
            <person name="Parker C.T."/>
        </authorList>
    </citation>
    <scope>NUCLEOTIDE SEQUENCE</scope>
    <source>
        <strain evidence="6">525.92</strain>
    </source>
</reference>